<keyword evidence="2" id="KW-1185">Reference proteome</keyword>
<evidence type="ECO:0008006" key="3">
    <source>
        <dbReference type="Google" id="ProtNLM"/>
    </source>
</evidence>
<reference evidence="1 2" key="1">
    <citation type="submission" date="2018-04" db="EMBL/GenBank/DDBJ databases">
        <title>Genomic Encyclopedia of Type Strains, Phase IV (KMG-IV): sequencing the most valuable type-strain genomes for metagenomic binning, comparative biology and taxonomic classification.</title>
        <authorList>
            <person name="Goeker M."/>
        </authorList>
    </citation>
    <scope>NUCLEOTIDE SEQUENCE [LARGE SCALE GENOMIC DNA]</scope>
    <source>
        <strain evidence="1 2">DSM 28520</strain>
    </source>
</reference>
<evidence type="ECO:0000313" key="2">
    <source>
        <dbReference type="Proteomes" id="UP000245462"/>
    </source>
</evidence>
<proteinExistence type="predicted"/>
<organism evidence="1 2">
    <name type="scientific">Porphyromonas loveana</name>
    <dbReference type="NCBI Taxonomy" id="1884669"/>
    <lineage>
        <taxon>Bacteria</taxon>
        <taxon>Pseudomonadati</taxon>
        <taxon>Bacteroidota</taxon>
        <taxon>Bacteroidia</taxon>
        <taxon>Bacteroidales</taxon>
        <taxon>Porphyromonadaceae</taxon>
        <taxon>Porphyromonas</taxon>
    </lineage>
</organism>
<sequence>MFSLIFIGGSIFASCGKEVAVQTIPNVPVNYTIYDNSALGIKLLKDGMVSITSLDVENSAIGYGGLLVVSRSITPAAEDFAYDLCCPYEVKQDIRVRPVAENPFVVRCPHCGSVFNVAENGGAPIDGPAASTETPRRMRQYMVVRQPDGIRIVNY</sequence>
<dbReference type="Proteomes" id="UP000245462">
    <property type="component" value="Unassembled WGS sequence"/>
</dbReference>
<dbReference type="OrthoDB" id="1121472at2"/>
<dbReference type="EMBL" id="QEKY01000002">
    <property type="protein sequence ID" value="PVZ14068.1"/>
    <property type="molecule type" value="Genomic_DNA"/>
</dbReference>
<dbReference type="RefSeq" id="WP_116678557.1">
    <property type="nucleotide sequence ID" value="NZ_JBGXZY010000071.1"/>
</dbReference>
<dbReference type="AlphaFoldDB" id="A0A2U1FPG4"/>
<gene>
    <name evidence="1" type="ORF">C7382_102112</name>
</gene>
<evidence type="ECO:0000313" key="1">
    <source>
        <dbReference type="EMBL" id="PVZ14068.1"/>
    </source>
</evidence>
<dbReference type="GeneID" id="94550003"/>
<accession>A0A2U1FPG4</accession>
<name>A0A2U1FPG4_9PORP</name>
<protein>
    <recommendedName>
        <fullName evidence="3">Rieske domain-containing protein</fullName>
    </recommendedName>
</protein>
<comment type="caution">
    <text evidence="1">The sequence shown here is derived from an EMBL/GenBank/DDBJ whole genome shotgun (WGS) entry which is preliminary data.</text>
</comment>